<dbReference type="Gene3D" id="3.40.50.1240">
    <property type="entry name" value="Phosphoglycerate mutase-like"/>
    <property type="match status" value="1"/>
</dbReference>
<evidence type="ECO:0000256" key="5">
    <source>
        <dbReference type="ARBA" id="ARBA00022801"/>
    </source>
</evidence>
<evidence type="ECO:0000256" key="2">
    <source>
        <dbReference type="ARBA" id="ARBA00005375"/>
    </source>
</evidence>
<organism evidence="9 10">
    <name type="scientific">Lymnaea stagnalis</name>
    <name type="common">Great pond snail</name>
    <name type="synonym">Helix stagnalis</name>
    <dbReference type="NCBI Taxonomy" id="6523"/>
    <lineage>
        <taxon>Eukaryota</taxon>
        <taxon>Metazoa</taxon>
        <taxon>Spiralia</taxon>
        <taxon>Lophotrochozoa</taxon>
        <taxon>Mollusca</taxon>
        <taxon>Gastropoda</taxon>
        <taxon>Heterobranchia</taxon>
        <taxon>Euthyneura</taxon>
        <taxon>Panpulmonata</taxon>
        <taxon>Hygrophila</taxon>
        <taxon>Lymnaeoidea</taxon>
        <taxon>Lymnaeidae</taxon>
        <taxon>Lymnaea</taxon>
    </lineage>
</organism>
<comment type="catalytic activity">
    <reaction evidence="1">
        <text>a phosphate monoester + H2O = an alcohol + phosphate</text>
        <dbReference type="Rhea" id="RHEA:15017"/>
        <dbReference type="ChEBI" id="CHEBI:15377"/>
        <dbReference type="ChEBI" id="CHEBI:30879"/>
        <dbReference type="ChEBI" id="CHEBI:43474"/>
        <dbReference type="ChEBI" id="CHEBI:67140"/>
        <dbReference type="EC" id="3.1.3.2"/>
    </reaction>
</comment>
<evidence type="ECO:0000256" key="4">
    <source>
        <dbReference type="ARBA" id="ARBA00022729"/>
    </source>
</evidence>
<keyword evidence="6" id="KW-1015">Disulfide bond</keyword>
<evidence type="ECO:0000256" key="1">
    <source>
        <dbReference type="ARBA" id="ARBA00000032"/>
    </source>
</evidence>
<dbReference type="PANTHER" id="PTHR11567">
    <property type="entry name" value="ACID PHOSPHATASE-RELATED"/>
    <property type="match status" value="1"/>
</dbReference>
<dbReference type="EMBL" id="CAXITT010000033">
    <property type="protein sequence ID" value="CAL1528458.1"/>
    <property type="molecule type" value="Genomic_DNA"/>
</dbReference>
<evidence type="ECO:0000256" key="6">
    <source>
        <dbReference type="ARBA" id="ARBA00023157"/>
    </source>
</evidence>
<keyword evidence="8" id="KW-0472">Membrane</keyword>
<comment type="similarity">
    <text evidence="2">Belongs to the histidine acid phosphatase family.</text>
</comment>
<keyword evidence="4" id="KW-0732">Signal</keyword>
<comment type="caution">
    <text evidence="9">The sequence shown here is derived from an EMBL/GenBank/DDBJ whole genome shotgun (WGS) entry which is preliminary data.</text>
</comment>
<dbReference type="InterPro" id="IPR050645">
    <property type="entry name" value="Histidine_acid_phosphatase"/>
</dbReference>
<protein>
    <recommendedName>
        <fullName evidence="3">acid phosphatase</fullName>
        <ecNumber evidence="3">3.1.3.2</ecNumber>
    </recommendedName>
</protein>
<dbReference type="AlphaFoldDB" id="A0AAV2H5R6"/>
<evidence type="ECO:0000313" key="10">
    <source>
        <dbReference type="Proteomes" id="UP001497497"/>
    </source>
</evidence>
<keyword evidence="8" id="KW-1133">Transmembrane helix</keyword>
<dbReference type="InterPro" id="IPR033379">
    <property type="entry name" value="Acid_Pase_AS"/>
</dbReference>
<keyword evidence="7" id="KW-0325">Glycoprotein</keyword>
<sequence length="515" mass="58836">MHLSIQSSSDRVKRFKNVVVVLFIVLSTLGDFVNGKLIYEAGKGNRTFYSSVINDDNDIVSNNNDRSLLLSKRNRAEEENPSTSTLVLVQVVHRHGDRGPVHTYPKDPNKDRWPQGLGQLTTKGMLSAYKLGQFLLQRYEAFLGNRFNHSQMHYRSTDYDRTLMTAECVAAGLFPLNISSEDWPLGLWQPIPVHSVPEKMDKLLRPSSSCQYVKDLRSAIKASFASSRLMMFEKELMLNLSRSTGMDINITTLHDLADVIFCQKNHDMKQPEWLSPEIETELFNYKSHQELVSPEDAKYLAGTLFQTLIRNMENKMSSSSDSHKLIMFSAHESPVRFTKALLGVDDRLEVPYTGALIAELHRMQGNYFVKFLYRNTKDEPLITFLVKYCKSELCPYKEFHKAYQDLIVTDEEWDDVCSAQSTPKHSTDDSWIPYLVAALVILIAVVIFLGYKVYSLQQQIRQGPSQDEYALLMNRAETSDSENEMEMEDTLSGVFSQANNSNTRSQFIAEYSELG</sequence>
<dbReference type="InterPro" id="IPR029033">
    <property type="entry name" value="His_PPase_superfam"/>
</dbReference>
<evidence type="ECO:0000313" key="9">
    <source>
        <dbReference type="EMBL" id="CAL1528458.1"/>
    </source>
</evidence>
<evidence type="ECO:0000256" key="3">
    <source>
        <dbReference type="ARBA" id="ARBA00012646"/>
    </source>
</evidence>
<dbReference type="PANTHER" id="PTHR11567:SF211">
    <property type="entry name" value="PROSTATIC ACID PHOSPHATASE"/>
    <property type="match status" value="1"/>
</dbReference>
<dbReference type="GO" id="GO:0003993">
    <property type="term" value="F:acid phosphatase activity"/>
    <property type="evidence" value="ECO:0007669"/>
    <property type="project" value="UniProtKB-EC"/>
</dbReference>
<dbReference type="EC" id="3.1.3.2" evidence="3"/>
<keyword evidence="8" id="KW-0812">Transmembrane</keyword>
<proteinExistence type="inferred from homology"/>
<keyword evidence="5" id="KW-0378">Hydrolase</keyword>
<dbReference type="CDD" id="cd07061">
    <property type="entry name" value="HP_HAP_like"/>
    <property type="match status" value="1"/>
</dbReference>
<dbReference type="Proteomes" id="UP001497497">
    <property type="component" value="Unassembled WGS sequence"/>
</dbReference>
<dbReference type="Pfam" id="PF00328">
    <property type="entry name" value="His_Phos_2"/>
    <property type="match status" value="1"/>
</dbReference>
<evidence type="ECO:0000256" key="8">
    <source>
        <dbReference type="SAM" id="Phobius"/>
    </source>
</evidence>
<gene>
    <name evidence="9" type="ORF">GSLYS_00002628001</name>
</gene>
<dbReference type="PROSITE" id="PS00616">
    <property type="entry name" value="HIS_ACID_PHOSPHAT_1"/>
    <property type="match status" value="1"/>
</dbReference>
<accession>A0AAV2H5R6</accession>
<dbReference type="InterPro" id="IPR000560">
    <property type="entry name" value="His_Pase_clade-2"/>
</dbReference>
<dbReference type="SUPFAM" id="SSF53254">
    <property type="entry name" value="Phosphoglycerate mutase-like"/>
    <property type="match status" value="1"/>
</dbReference>
<evidence type="ECO:0000256" key="7">
    <source>
        <dbReference type="ARBA" id="ARBA00023180"/>
    </source>
</evidence>
<keyword evidence="10" id="KW-1185">Reference proteome</keyword>
<feature type="transmembrane region" description="Helical" evidence="8">
    <location>
        <begin position="431"/>
        <end position="451"/>
    </location>
</feature>
<name>A0AAV2H5R6_LYMST</name>
<reference evidence="9 10" key="1">
    <citation type="submission" date="2024-04" db="EMBL/GenBank/DDBJ databases">
        <authorList>
            <consortium name="Genoscope - CEA"/>
            <person name="William W."/>
        </authorList>
    </citation>
    <scope>NUCLEOTIDE SEQUENCE [LARGE SCALE GENOMIC DNA]</scope>
</reference>